<feature type="domain" description="Flagellar basal-body/hook protein C-terminal" evidence="8">
    <location>
        <begin position="95"/>
        <end position="138"/>
    </location>
</feature>
<comment type="similarity">
    <text evidence="2">Belongs to the flagella basal body rod proteins family.</text>
</comment>
<evidence type="ECO:0000313" key="9">
    <source>
        <dbReference type="EMBL" id="QDG51327.1"/>
    </source>
</evidence>
<dbReference type="NCBIfam" id="TIGR01395">
    <property type="entry name" value="FlgC"/>
    <property type="match status" value="1"/>
</dbReference>
<keyword evidence="10" id="KW-1185">Reference proteome</keyword>
<evidence type="ECO:0000259" key="7">
    <source>
        <dbReference type="Pfam" id="PF00460"/>
    </source>
</evidence>
<proteinExistence type="inferred from homology"/>
<dbReference type="PANTHER" id="PTHR30435">
    <property type="entry name" value="FLAGELLAR PROTEIN"/>
    <property type="match status" value="1"/>
</dbReference>
<dbReference type="PROSITE" id="PS00588">
    <property type="entry name" value="FLAGELLA_BB_ROD"/>
    <property type="match status" value="1"/>
</dbReference>
<dbReference type="OrthoDB" id="9813951at2"/>
<evidence type="ECO:0000256" key="5">
    <source>
        <dbReference type="ARBA" id="ARBA00025933"/>
    </source>
</evidence>
<accession>A0A5B8Y5R4</accession>
<evidence type="ECO:0000313" key="10">
    <source>
        <dbReference type="Proteomes" id="UP000315995"/>
    </source>
</evidence>
<dbReference type="InterPro" id="IPR001444">
    <property type="entry name" value="Flag_bb_rod_N"/>
</dbReference>
<dbReference type="InterPro" id="IPR019776">
    <property type="entry name" value="Flagellar_basal_body_rod_CS"/>
</dbReference>
<dbReference type="Pfam" id="PF06429">
    <property type="entry name" value="Flg_bbr_C"/>
    <property type="match status" value="1"/>
</dbReference>
<evidence type="ECO:0000256" key="3">
    <source>
        <dbReference type="ARBA" id="ARBA00017941"/>
    </source>
</evidence>
<evidence type="ECO:0000256" key="2">
    <source>
        <dbReference type="ARBA" id="ARBA00009677"/>
    </source>
</evidence>
<dbReference type="EMBL" id="CP041186">
    <property type="protein sequence ID" value="QDG51327.1"/>
    <property type="molecule type" value="Genomic_DNA"/>
</dbReference>
<evidence type="ECO:0000256" key="1">
    <source>
        <dbReference type="ARBA" id="ARBA00004117"/>
    </source>
</evidence>
<dbReference type="GO" id="GO:0071978">
    <property type="term" value="P:bacterial-type flagellum-dependent swarming motility"/>
    <property type="evidence" value="ECO:0007669"/>
    <property type="project" value="TreeGrafter"/>
</dbReference>
<accession>A0A4Y6PTH6</accession>
<comment type="subcellular location">
    <subcellularLocation>
        <location evidence="1 6">Bacterial flagellum basal body</location>
    </subcellularLocation>
</comment>
<dbReference type="GO" id="GO:0030694">
    <property type="term" value="C:bacterial-type flagellum basal body, rod"/>
    <property type="evidence" value="ECO:0007669"/>
    <property type="project" value="UniProtKB-UniRule"/>
</dbReference>
<protein>
    <recommendedName>
        <fullName evidence="3 6">Flagellar basal-body rod protein FlgC</fullName>
    </recommendedName>
</protein>
<name>A0A4Y6PTH6_PERCE</name>
<evidence type="ECO:0000256" key="6">
    <source>
        <dbReference type="RuleBase" id="RU362062"/>
    </source>
</evidence>
<gene>
    <name evidence="9" type="primary">flgC</name>
    <name evidence="9" type="ORF">FIV42_11420</name>
</gene>
<sequence>MSFLTGMEVAASGLSAQRTRLDVTASNLANAETTRTAEGGPYQRRQVIFEARRAEDFGRQLDGAVRRVDVSDIEVDAVTPGRLVYDPGHPDADLEGYVQMPNVDVVEEMTEMVMASRSYEANATSFETLKNMAQRALSIG</sequence>
<feature type="domain" description="Flagellar basal body rod protein N-terminal" evidence="7">
    <location>
        <begin position="7"/>
        <end position="34"/>
    </location>
</feature>
<evidence type="ECO:0000256" key="4">
    <source>
        <dbReference type="ARBA" id="ARBA00023143"/>
    </source>
</evidence>
<dbReference type="InterPro" id="IPR006299">
    <property type="entry name" value="FlgC"/>
</dbReference>
<comment type="subunit">
    <text evidence="5 6">The basal body constitutes a major portion of the flagellar organelle and consists of four rings (L,P,S, and M) mounted on a central rod. The rod consists of about 26 subunits of FlgG in the distal portion, and FlgB, FlgC and FlgF are thought to build up the proximal portion of the rod with about 6 subunits each.</text>
</comment>
<evidence type="ECO:0000259" key="8">
    <source>
        <dbReference type="Pfam" id="PF06429"/>
    </source>
</evidence>
<dbReference type="RefSeq" id="WP_141197812.1">
    <property type="nucleotide sequence ID" value="NZ_CP041186.1"/>
</dbReference>
<reference evidence="9 10" key="1">
    <citation type="submission" date="2019-06" db="EMBL/GenBank/DDBJ databases">
        <title>Persicimonas caeni gen. nov., sp. nov., a predatory bacterium isolated from solar saltern.</title>
        <authorList>
            <person name="Wang S."/>
        </authorList>
    </citation>
    <scope>NUCLEOTIDE SEQUENCE [LARGE SCALE GENOMIC DNA]</scope>
    <source>
        <strain evidence="9 10">YN101</strain>
    </source>
</reference>
<dbReference type="Pfam" id="PF00460">
    <property type="entry name" value="Flg_bb_rod"/>
    <property type="match status" value="1"/>
</dbReference>
<keyword evidence="9" id="KW-0282">Flagellum</keyword>
<keyword evidence="4 6" id="KW-0975">Bacterial flagellum</keyword>
<dbReference type="InterPro" id="IPR010930">
    <property type="entry name" value="Flg_bb/hook_C_dom"/>
</dbReference>
<keyword evidence="9" id="KW-0969">Cilium</keyword>
<dbReference type="AlphaFoldDB" id="A0A4Y6PTH6"/>
<dbReference type="PANTHER" id="PTHR30435:SF2">
    <property type="entry name" value="FLAGELLAR BASAL-BODY ROD PROTEIN FLGC"/>
    <property type="match status" value="1"/>
</dbReference>
<keyword evidence="9" id="KW-0966">Cell projection</keyword>
<organism evidence="9 10">
    <name type="scientific">Persicimonas caeni</name>
    <dbReference type="NCBI Taxonomy" id="2292766"/>
    <lineage>
        <taxon>Bacteria</taxon>
        <taxon>Deltaproteobacteria</taxon>
        <taxon>Bradymonadales</taxon>
        <taxon>Bradymonadaceae</taxon>
        <taxon>Persicimonas</taxon>
    </lineage>
</organism>
<dbReference type="Proteomes" id="UP000315995">
    <property type="component" value="Chromosome"/>
</dbReference>